<dbReference type="GO" id="GO:1904680">
    <property type="term" value="F:peptide transmembrane transporter activity"/>
    <property type="evidence" value="ECO:0007669"/>
    <property type="project" value="TreeGrafter"/>
</dbReference>
<name>A0A382KLB8_9ZZZZ</name>
<dbReference type="Gene3D" id="3.40.190.10">
    <property type="entry name" value="Periplasmic binding protein-like II"/>
    <property type="match status" value="1"/>
</dbReference>
<evidence type="ECO:0000313" key="2">
    <source>
        <dbReference type="EMBL" id="SVC24365.1"/>
    </source>
</evidence>
<dbReference type="InterPro" id="IPR039424">
    <property type="entry name" value="SBP_5"/>
</dbReference>
<evidence type="ECO:0000259" key="1">
    <source>
        <dbReference type="Pfam" id="PF00496"/>
    </source>
</evidence>
<dbReference type="InterPro" id="IPR000914">
    <property type="entry name" value="SBP_5_dom"/>
</dbReference>
<feature type="domain" description="Solute-binding protein family 5" evidence="1">
    <location>
        <begin position="1"/>
        <end position="331"/>
    </location>
</feature>
<gene>
    <name evidence="2" type="ORF">METZ01_LOCUS277219</name>
</gene>
<feature type="non-terminal residue" evidence="2">
    <location>
        <position position="417"/>
    </location>
</feature>
<organism evidence="2">
    <name type="scientific">marine metagenome</name>
    <dbReference type="NCBI Taxonomy" id="408172"/>
    <lineage>
        <taxon>unclassified sequences</taxon>
        <taxon>metagenomes</taxon>
        <taxon>ecological metagenomes</taxon>
    </lineage>
</organism>
<protein>
    <recommendedName>
        <fullName evidence="1">Solute-binding protein family 5 domain-containing protein</fullName>
    </recommendedName>
</protein>
<dbReference type="GO" id="GO:0015833">
    <property type="term" value="P:peptide transport"/>
    <property type="evidence" value="ECO:0007669"/>
    <property type="project" value="TreeGrafter"/>
</dbReference>
<dbReference type="Pfam" id="PF00496">
    <property type="entry name" value="SBP_bac_5"/>
    <property type="match status" value="1"/>
</dbReference>
<reference evidence="2" key="1">
    <citation type="submission" date="2018-05" db="EMBL/GenBank/DDBJ databases">
        <authorList>
            <person name="Lanie J.A."/>
            <person name="Ng W.-L."/>
            <person name="Kazmierczak K.M."/>
            <person name="Andrzejewski T.M."/>
            <person name="Davidsen T.M."/>
            <person name="Wayne K.J."/>
            <person name="Tettelin H."/>
            <person name="Glass J.I."/>
            <person name="Rusch D."/>
            <person name="Podicherti R."/>
            <person name="Tsui H.-C.T."/>
            <person name="Winkler M.E."/>
        </authorList>
    </citation>
    <scope>NUCLEOTIDE SEQUENCE</scope>
</reference>
<dbReference type="SUPFAM" id="SSF53850">
    <property type="entry name" value="Periplasmic binding protein-like II"/>
    <property type="match status" value="1"/>
</dbReference>
<accession>A0A382KLB8</accession>
<sequence length="417" mass="46036">PQPYLAESWEVSEDELTVTLHLVEGATFHDGAPITSADVAFSIDVIKNNHPFTGMWAPVESVDTPDDLTVVLNLANPHPALWIAMSDVLMPIMPKHIMDDGTPINEMKDHPNNTAALEGDHIAIGSGPFRLTEWDATQKIVLEAYEDFFIPGRPYLDSMIYVITPDEDATMLGLESGEFDTGGYASTVNAEKVFNNPDLVSVPDLLGGVGSLNHLQFNMANDIISDLRVRQAIAYTIDRDYVINVLHQGKTQELLGGIHPASQFYNPNVERYDVDLDKARELLAEAGYGDGLELTINYIPGVNEQQRNVAEYIALALDEVGVDVEVAQSADLPSWAGIFFGGPDAWHMTMNAYFNWGDPVIGVQRAYVCDNIKVSFFVNNSAYCNERVDELLYAAAAEPDFDARKALYDEFQEITAV</sequence>
<proteinExistence type="predicted"/>
<feature type="non-terminal residue" evidence="2">
    <location>
        <position position="1"/>
    </location>
</feature>
<dbReference type="AlphaFoldDB" id="A0A382KLB8"/>
<dbReference type="PANTHER" id="PTHR30290">
    <property type="entry name" value="PERIPLASMIC BINDING COMPONENT OF ABC TRANSPORTER"/>
    <property type="match status" value="1"/>
</dbReference>
<dbReference type="EMBL" id="UINC01080949">
    <property type="protein sequence ID" value="SVC24365.1"/>
    <property type="molecule type" value="Genomic_DNA"/>
</dbReference>
<dbReference type="Gene3D" id="3.10.105.10">
    <property type="entry name" value="Dipeptide-binding Protein, Domain 3"/>
    <property type="match status" value="1"/>
</dbReference>